<feature type="domain" description="Cytochrome c-552/4" evidence="3">
    <location>
        <begin position="108"/>
        <end position="175"/>
    </location>
</feature>
<evidence type="ECO:0000256" key="1">
    <source>
        <dbReference type="ARBA" id="ARBA00022729"/>
    </source>
</evidence>
<evidence type="ECO:0000313" key="5">
    <source>
        <dbReference type="Proteomes" id="UP000326287"/>
    </source>
</evidence>
<feature type="chain" id="PRO_5024941482" evidence="2">
    <location>
        <begin position="23"/>
        <end position="445"/>
    </location>
</feature>
<accession>A0A5P9NLU9</accession>
<dbReference type="PANTHER" id="PTHR35038">
    <property type="entry name" value="DISSIMILATORY SULFITE REDUCTASE SIRA"/>
    <property type="match status" value="1"/>
</dbReference>
<dbReference type="EMBL" id="CP036422">
    <property type="protein sequence ID" value="QFU76810.1"/>
    <property type="molecule type" value="Genomic_DNA"/>
</dbReference>
<evidence type="ECO:0000259" key="3">
    <source>
        <dbReference type="Pfam" id="PF13435"/>
    </source>
</evidence>
<proteinExistence type="predicted"/>
<dbReference type="Pfam" id="PF13435">
    <property type="entry name" value="Cytochrome_C554"/>
    <property type="match status" value="2"/>
</dbReference>
<dbReference type="InterPro" id="IPR023155">
    <property type="entry name" value="Cyt_c-552/4"/>
</dbReference>
<dbReference type="Pfam" id="PF13447">
    <property type="entry name" value="Multi-haem_cyto"/>
    <property type="match status" value="1"/>
</dbReference>
<dbReference type="InterPro" id="IPR036280">
    <property type="entry name" value="Multihaem_cyt_sf"/>
</dbReference>
<evidence type="ECO:0000256" key="2">
    <source>
        <dbReference type="SAM" id="SignalP"/>
    </source>
</evidence>
<name>A0A5P9NLU9_9GAMM</name>
<keyword evidence="5" id="KW-1185">Reference proteome</keyword>
<gene>
    <name evidence="4" type="ORF">EY643_14770</name>
</gene>
<dbReference type="SUPFAM" id="SSF48695">
    <property type="entry name" value="Multiheme cytochromes"/>
    <property type="match status" value="1"/>
</dbReference>
<sequence>MKRVIKLGLVLAAMGFASLVAADTSISIAPVKTLKINRDLSTEGKACITCHQQITPGQVADWRESRHAHAGVSCIDCHAVPEDAPHAARHANVEDTPVFVSPLVSPKVCGRCHVAAKEQFEQSGHFRAYRQIIPKDSLHALTMVHEGRSHEEYGDAPNETGCMQCHGTEIKLDESNRPTPETWPNNGMGNVYPDGSTGSCTACHSRHKFSIAEARNPNACASCHLGPDHPNIEIFNNSKHGHVFNTEGHTYKMDTAPDAWEPGDYRAPTCATCHMSGIGDLSVTHNVTERLYWNLWAKYSPVRGSDDMYDIRHGDGPAGREKMKQVCNNCHSTTHTNGFFAQGDKAVMLYNEAYYKPATAMLDELKEKGLLKENPWADEFQITYYYLWHHEGRRARQGAMMGAADYAHWHGFFELQQDLYKLELIHAKRLASGEIEADAPSAKKH</sequence>
<keyword evidence="1 2" id="KW-0732">Signal</keyword>
<protein>
    <submittedName>
        <fullName evidence="4">Beta-ketoacyl-ACP synthase</fullName>
    </submittedName>
</protein>
<reference evidence="4 5" key="1">
    <citation type="submission" date="2019-02" db="EMBL/GenBank/DDBJ databases">
        <authorList>
            <person name="Li S.-H."/>
        </authorList>
    </citation>
    <scope>NUCLEOTIDE SEQUENCE [LARGE SCALE GENOMIC DNA]</scope>
    <source>
        <strain evidence="4 5">IMCC14385</strain>
    </source>
</reference>
<dbReference type="Gene3D" id="1.20.850.10">
    <property type="entry name" value="Hydroxylamine Oxidoreductase, Chain A, domain 2"/>
    <property type="match status" value="1"/>
</dbReference>
<feature type="domain" description="Cytochrome c-552/4" evidence="3">
    <location>
        <begin position="38"/>
        <end position="78"/>
    </location>
</feature>
<dbReference type="KEGG" id="halc:EY643_14770"/>
<feature type="signal peptide" evidence="2">
    <location>
        <begin position="1"/>
        <end position="22"/>
    </location>
</feature>
<dbReference type="AlphaFoldDB" id="A0A5P9NLU9"/>
<dbReference type="Gene3D" id="1.10.780.10">
    <property type="entry name" value="Hydroxylamine Oxidoreductase, Chain A, domain 1"/>
    <property type="match status" value="1"/>
</dbReference>
<dbReference type="RefSeq" id="WP_153239952.1">
    <property type="nucleotide sequence ID" value="NZ_CP036422.1"/>
</dbReference>
<dbReference type="InterPro" id="IPR051829">
    <property type="entry name" value="Multiheme_Cytochr_ET"/>
</dbReference>
<organism evidence="4 5">
    <name type="scientific">Halioglobus maricola</name>
    <dbReference type="NCBI Taxonomy" id="2601894"/>
    <lineage>
        <taxon>Bacteria</taxon>
        <taxon>Pseudomonadati</taxon>
        <taxon>Pseudomonadota</taxon>
        <taxon>Gammaproteobacteria</taxon>
        <taxon>Cellvibrionales</taxon>
        <taxon>Halieaceae</taxon>
        <taxon>Halioglobus</taxon>
    </lineage>
</organism>
<dbReference type="OrthoDB" id="9814800at2"/>
<dbReference type="Proteomes" id="UP000326287">
    <property type="component" value="Chromosome"/>
</dbReference>
<evidence type="ECO:0000313" key="4">
    <source>
        <dbReference type="EMBL" id="QFU76810.1"/>
    </source>
</evidence>